<protein>
    <recommendedName>
        <fullName evidence="3">DUF4219 domain-containing protein</fullName>
    </recommendedName>
</protein>
<accession>A0A0L6UPK6</accession>
<dbReference type="OrthoDB" id="2513953at2759"/>
<sequence length="116" mass="13520">MANNKESSNKANIPKLDEKNFLHWSMRMKDHLHHKGLIKHALKPPVVHSGAAAKEFAKKHHETVNILMNYMNKTVFELVVTPDKKESTHQIWMTITSKFTSKSINNKAKVWLYLMR</sequence>
<organism evidence="1 2">
    <name type="scientific">Puccinia sorghi</name>
    <dbReference type="NCBI Taxonomy" id="27349"/>
    <lineage>
        <taxon>Eukaryota</taxon>
        <taxon>Fungi</taxon>
        <taxon>Dikarya</taxon>
        <taxon>Basidiomycota</taxon>
        <taxon>Pucciniomycotina</taxon>
        <taxon>Pucciniomycetes</taxon>
        <taxon>Pucciniales</taxon>
        <taxon>Pucciniaceae</taxon>
        <taxon>Puccinia</taxon>
    </lineage>
</organism>
<gene>
    <name evidence="1" type="ORF">VP01_4555g3</name>
</gene>
<dbReference type="AlphaFoldDB" id="A0A0L6UPK6"/>
<reference evidence="1 2" key="1">
    <citation type="submission" date="2015-08" db="EMBL/GenBank/DDBJ databases">
        <title>Next Generation Sequencing and Analysis of the Genome of Puccinia sorghi L Schw, the Causal Agent of Maize Common Rust.</title>
        <authorList>
            <person name="Rochi L."/>
            <person name="Burguener G."/>
            <person name="Darino M."/>
            <person name="Turjanski A."/>
            <person name="Kreff E."/>
            <person name="Dieguez M.J."/>
            <person name="Sacco F."/>
        </authorList>
    </citation>
    <scope>NUCLEOTIDE SEQUENCE [LARGE SCALE GENOMIC DNA]</scope>
    <source>
        <strain evidence="1 2">RO10H11247</strain>
    </source>
</reference>
<dbReference type="EMBL" id="LAVV01009674">
    <property type="protein sequence ID" value="KNZ50187.1"/>
    <property type="molecule type" value="Genomic_DNA"/>
</dbReference>
<evidence type="ECO:0000313" key="1">
    <source>
        <dbReference type="EMBL" id="KNZ50187.1"/>
    </source>
</evidence>
<comment type="caution">
    <text evidence="1">The sequence shown here is derived from an EMBL/GenBank/DDBJ whole genome shotgun (WGS) entry which is preliminary data.</text>
</comment>
<evidence type="ECO:0000313" key="2">
    <source>
        <dbReference type="Proteomes" id="UP000037035"/>
    </source>
</evidence>
<evidence type="ECO:0008006" key="3">
    <source>
        <dbReference type="Google" id="ProtNLM"/>
    </source>
</evidence>
<name>A0A0L6UPK6_9BASI</name>
<proteinExistence type="predicted"/>
<dbReference type="Proteomes" id="UP000037035">
    <property type="component" value="Unassembled WGS sequence"/>
</dbReference>
<keyword evidence="2" id="KW-1185">Reference proteome</keyword>
<dbReference type="VEuPathDB" id="FungiDB:VP01_4555g3"/>